<evidence type="ECO:0000313" key="1">
    <source>
        <dbReference type="EMBL" id="KAI4385468.1"/>
    </source>
</evidence>
<sequence length="301" mass="33683">MDRTGTDPLSEILGFPEFINESRLDEIIDLIQEECTRPDVFLDYGLGDSPFGGDLLDPVFGDVLGCDQDSVFDPFIGFGEDVKANGDEDNDGEISSATTPTTSKKMKRDRSRTLVSERRRRCRMKEKLYALRSLVPNITKMDKASIVGDAVFYVEELQFQVRRLKDDIERLESTFRGAKCSSSSVIQGKPKRVRVPDIDRTLSSKLSQIDVLEVCKRTYNVRVVCETGDRVTASLYRALESVKGFEMHTSNLALVSDRCILFTFNLKVNEGEPDSDVPSLRSRVCGALLSQGFELQLPPAS</sequence>
<name>A0ACB9S2E8_9MYRT</name>
<proteinExistence type="predicted"/>
<gene>
    <name evidence="1" type="ORF">MLD38_003490</name>
</gene>
<dbReference type="Proteomes" id="UP001057402">
    <property type="component" value="Chromosome 2"/>
</dbReference>
<protein>
    <submittedName>
        <fullName evidence="1">Uncharacterized protein</fullName>
    </submittedName>
</protein>
<evidence type="ECO:0000313" key="2">
    <source>
        <dbReference type="Proteomes" id="UP001057402"/>
    </source>
</evidence>
<keyword evidence="2" id="KW-1185">Reference proteome</keyword>
<dbReference type="EMBL" id="CM042881">
    <property type="protein sequence ID" value="KAI4385468.1"/>
    <property type="molecule type" value="Genomic_DNA"/>
</dbReference>
<organism evidence="1 2">
    <name type="scientific">Melastoma candidum</name>
    <dbReference type="NCBI Taxonomy" id="119954"/>
    <lineage>
        <taxon>Eukaryota</taxon>
        <taxon>Viridiplantae</taxon>
        <taxon>Streptophyta</taxon>
        <taxon>Embryophyta</taxon>
        <taxon>Tracheophyta</taxon>
        <taxon>Spermatophyta</taxon>
        <taxon>Magnoliopsida</taxon>
        <taxon>eudicotyledons</taxon>
        <taxon>Gunneridae</taxon>
        <taxon>Pentapetalae</taxon>
        <taxon>rosids</taxon>
        <taxon>malvids</taxon>
        <taxon>Myrtales</taxon>
        <taxon>Melastomataceae</taxon>
        <taxon>Melastomatoideae</taxon>
        <taxon>Melastomateae</taxon>
        <taxon>Melastoma</taxon>
    </lineage>
</organism>
<reference evidence="2" key="1">
    <citation type="journal article" date="2023" name="Front. Plant Sci.">
        <title>Chromosomal-level genome assembly of Melastoma candidum provides insights into trichome evolution.</title>
        <authorList>
            <person name="Zhong Y."/>
            <person name="Wu W."/>
            <person name="Sun C."/>
            <person name="Zou P."/>
            <person name="Liu Y."/>
            <person name="Dai S."/>
            <person name="Zhou R."/>
        </authorList>
    </citation>
    <scope>NUCLEOTIDE SEQUENCE [LARGE SCALE GENOMIC DNA]</scope>
</reference>
<accession>A0ACB9S2E8</accession>
<comment type="caution">
    <text evidence="1">The sequence shown here is derived from an EMBL/GenBank/DDBJ whole genome shotgun (WGS) entry which is preliminary data.</text>
</comment>